<name>I4BJU1_MYCCN</name>
<evidence type="ECO:0000313" key="2">
    <source>
        <dbReference type="Proteomes" id="UP000006057"/>
    </source>
</evidence>
<dbReference type="EMBL" id="CP003053">
    <property type="protein sequence ID" value="AFM17548.1"/>
    <property type="molecule type" value="Genomic_DNA"/>
</dbReference>
<dbReference type="KEGG" id="mcb:Mycch_2787"/>
<accession>I4BJU1</accession>
<protein>
    <recommendedName>
        <fullName evidence="3">3-methyladenine DNA glycosylase</fullName>
    </recommendedName>
</protein>
<organism evidence="1 2">
    <name type="scientific">Mycolicibacterium chubuense (strain NBB4)</name>
    <name type="common">Mycobacterium chubuense</name>
    <dbReference type="NCBI Taxonomy" id="710421"/>
    <lineage>
        <taxon>Bacteria</taxon>
        <taxon>Bacillati</taxon>
        <taxon>Actinomycetota</taxon>
        <taxon>Actinomycetes</taxon>
        <taxon>Mycobacteriales</taxon>
        <taxon>Mycobacteriaceae</taxon>
        <taxon>Mycolicibacterium</taxon>
    </lineage>
</organism>
<sequence length="298" mass="33238">MSDSRPAAVSDSLDESTWQPRAAAYQRRADLLLEPHLARRRAGRAHPVFDFLFTYYSLRPRQLRIWHPGYGTVLGGAAAQRYLERTGYTRDGDGVTVGRDHLHARLGTVRFIADLLAATASRPARFTCFGLHEWAMVYRAPAVRHDRVPLRLGAAGTDTVVESMPLRCSHFDAYRFFTGPAAERNAAHLTRESQIATEQPGCVHAGMDLYKWAFKLGPLISSELVLDCLELATEARVLDMRASPYDLRDFGFEPIAVETPAGRRAYARAQEAISERAAPLRARLLDRCTVLRDAATGE</sequence>
<proteinExistence type="predicted"/>
<keyword evidence="2" id="KW-1185">Reference proteome</keyword>
<dbReference type="Proteomes" id="UP000006057">
    <property type="component" value="Chromosome"/>
</dbReference>
<evidence type="ECO:0000313" key="1">
    <source>
        <dbReference type="EMBL" id="AFM17548.1"/>
    </source>
</evidence>
<dbReference type="eggNOG" id="ENOG502Z7SZ">
    <property type="taxonomic scope" value="Bacteria"/>
</dbReference>
<dbReference type="STRING" id="710421.Mycch_2787"/>
<evidence type="ECO:0008006" key="3">
    <source>
        <dbReference type="Google" id="ProtNLM"/>
    </source>
</evidence>
<dbReference type="AlphaFoldDB" id="I4BJU1"/>
<reference evidence="1 2" key="1">
    <citation type="submission" date="2012-06" db="EMBL/GenBank/DDBJ databases">
        <title>Complete sequence of chromosome of Mycobacterium chubuense NBB4.</title>
        <authorList>
            <consortium name="US DOE Joint Genome Institute"/>
            <person name="Lucas S."/>
            <person name="Han J."/>
            <person name="Lapidus A."/>
            <person name="Cheng J.-F."/>
            <person name="Goodwin L."/>
            <person name="Pitluck S."/>
            <person name="Peters L."/>
            <person name="Mikhailova N."/>
            <person name="Teshima H."/>
            <person name="Detter J.C."/>
            <person name="Han C."/>
            <person name="Tapia R."/>
            <person name="Land M."/>
            <person name="Hauser L."/>
            <person name="Kyrpides N."/>
            <person name="Ivanova N."/>
            <person name="Pagani I."/>
            <person name="Mattes T."/>
            <person name="Holmes A."/>
            <person name="Rutledge P."/>
            <person name="Paulsen I."/>
            <person name="Coleman N."/>
            <person name="Woyke T."/>
        </authorList>
    </citation>
    <scope>NUCLEOTIDE SEQUENCE [LARGE SCALE GENOMIC DNA]</scope>
    <source>
        <strain evidence="1 2">NBB4</strain>
    </source>
</reference>
<dbReference type="PATRIC" id="fig|710421.3.peg.2777"/>
<dbReference type="HOGENOM" id="CLU_053604_0_0_11"/>
<gene>
    <name evidence="1" type="ordered locus">Mycch_2787</name>
</gene>
<dbReference type="RefSeq" id="WP_014816025.1">
    <property type="nucleotide sequence ID" value="NC_018027.1"/>
</dbReference>